<dbReference type="GO" id="GO:0006511">
    <property type="term" value="P:ubiquitin-dependent protein catabolic process"/>
    <property type="evidence" value="ECO:0007669"/>
    <property type="project" value="TreeGrafter"/>
</dbReference>
<evidence type="ECO:0000256" key="2">
    <source>
        <dbReference type="ARBA" id="ARBA00004906"/>
    </source>
</evidence>
<dbReference type="Pfam" id="PF14599">
    <property type="entry name" value="zinc_ribbon_6"/>
    <property type="match status" value="1"/>
</dbReference>
<dbReference type="Gene3D" id="2.20.28.10">
    <property type="match status" value="1"/>
</dbReference>
<keyword evidence="6" id="KW-0862">Zinc</keyword>
<dbReference type="GO" id="GO:0005634">
    <property type="term" value="C:nucleus"/>
    <property type="evidence" value="ECO:0007669"/>
    <property type="project" value="UniProtKB-SubCell"/>
</dbReference>
<feature type="domain" description="RCHY1 zinc-ribbon" evidence="9">
    <location>
        <begin position="40"/>
        <end position="97"/>
    </location>
</feature>
<evidence type="ECO:0000256" key="5">
    <source>
        <dbReference type="ARBA" id="ARBA00022786"/>
    </source>
</evidence>
<evidence type="ECO:0000256" key="6">
    <source>
        <dbReference type="ARBA" id="ARBA00022833"/>
    </source>
</evidence>
<dbReference type="InterPro" id="IPR013083">
    <property type="entry name" value="Znf_RING/FYVE/PHD"/>
</dbReference>
<feature type="domain" description="RING-type" evidence="8">
    <location>
        <begin position="2"/>
        <end position="36"/>
    </location>
</feature>
<dbReference type="FunFam" id="2.20.28.10:FF:000009">
    <property type="entry name" value="RING finger and CHY zinc finger domain-containing protein 1"/>
    <property type="match status" value="1"/>
</dbReference>
<evidence type="ECO:0000256" key="1">
    <source>
        <dbReference type="ARBA" id="ARBA00004123"/>
    </source>
</evidence>
<sequence>MFTSPRPVVFMVCGHSIHAKCYDQHMQSSYKCPICNRSLLNMQSQFRQLELSILSQPMPLELRNTRAVILCNDCSGKSTVPYHWLGLKCAICNSYNTAQIRLENS</sequence>
<feature type="non-terminal residue" evidence="10">
    <location>
        <position position="105"/>
    </location>
</feature>
<dbReference type="GO" id="GO:0008270">
    <property type="term" value="F:zinc ion binding"/>
    <property type="evidence" value="ECO:0007669"/>
    <property type="project" value="UniProtKB-KW"/>
</dbReference>
<reference evidence="11" key="1">
    <citation type="submission" date="2015-05" db="EMBL/GenBank/DDBJ databases">
        <authorList>
            <person name="Fogelqvist Johan"/>
        </authorList>
    </citation>
    <scope>NUCLEOTIDE SEQUENCE [LARGE SCALE GENOMIC DNA]</scope>
</reference>
<name>A0A0G4MA47_VERLO</name>
<evidence type="ECO:0000256" key="4">
    <source>
        <dbReference type="ARBA" id="ARBA00022771"/>
    </source>
</evidence>
<keyword evidence="4" id="KW-0863">Zinc-finger</keyword>
<keyword evidence="3" id="KW-0479">Metal-binding</keyword>
<gene>
    <name evidence="10" type="ORF">BN1723_018431</name>
</gene>
<evidence type="ECO:0000259" key="8">
    <source>
        <dbReference type="Pfam" id="PF13639"/>
    </source>
</evidence>
<dbReference type="AlphaFoldDB" id="A0A0G4MA47"/>
<evidence type="ECO:0008006" key="12">
    <source>
        <dbReference type="Google" id="ProtNLM"/>
    </source>
</evidence>
<evidence type="ECO:0000256" key="7">
    <source>
        <dbReference type="ARBA" id="ARBA00023242"/>
    </source>
</evidence>
<organism evidence="10 11">
    <name type="scientific">Verticillium longisporum</name>
    <name type="common">Verticillium dahliae var. longisporum</name>
    <dbReference type="NCBI Taxonomy" id="100787"/>
    <lineage>
        <taxon>Eukaryota</taxon>
        <taxon>Fungi</taxon>
        <taxon>Dikarya</taxon>
        <taxon>Ascomycota</taxon>
        <taxon>Pezizomycotina</taxon>
        <taxon>Sordariomycetes</taxon>
        <taxon>Hypocreomycetidae</taxon>
        <taxon>Glomerellales</taxon>
        <taxon>Plectosphaerellaceae</taxon>
        <taxon>Verticillium</taxon>
    </lineage>
</organism>
<dbReference type="PANTHER" id="PTHR21319">
    <property type="entry name" value="RING FINGER AND CHY ZINC FINGER DOMAIN-CONTAINING PROTEIN 1"/>
    <property type="match status" value="1"/>
</dbReference>
<evidence type="ECO:0000256" key="3">
    <source>
        <dbReference type="ARBA" id="ARBA00022723"/>
    </source>
</evidence>
<keyword evidence="7" id="KW-0539">Nucleus</keyword>
<dbReference type="PANTHER" id="PTHR21319:SF0">
    <property type="entry name" value="AND RING FINGER DOMAIN PROTEIN, PUTATIVE (AFU_ORTHOLOGUE AFUA_1G08900)-RELATED"/>
    <property type="match status" value="1"/>
</dbReference>
<evidence type="ECO:0000313" key="10">
    <source>
        <dbReference type="EMBL" id="CRK30785.1"/>
    </source>
</evidence>
<comment type="subcellular location">
    <subcellularLocation>
        <location evidence="1">Nucleus</location>
    </subcellularLocation>
</comment>
<dbReference type="GO" id="GO:0061630">
    <property type="term" value="F:ubiquitin protein ligase activity"/>
    <property type="evidence" value="ECO:0007669"/>
    <property type="project" value="TreeGrafter"/>
</dbReference>
<evidence type="ECO:0000259" key="9">
    <source>
        <dbReference type="Pfam" id="PF14599"/>
    </source>
</evidence>
<accession>A0A0G4MA47</accession>
<dbReference type="GO" id="GO:0016567">
    <property type="term" value="P:protein ubiquitination"/>
    <property type="evidence" value="ECO:0007669"/>
    <property type="project" value="TreeGrafter"/>
</dbReference>
<dbReference type="InterPro" id="IPR001841">
    <property type="entry name" value="Znf_RING"/>
</dbReference>
<dbReference type="Proteomes" id="UP000045706">
    <property type="component" value="Unassembled WGS sequence"/>
</dbReference>
<proteinExistence type="predicted"/>
<dbReference type="InterPro" id="IPR039512">
    <property type="entry name" value="RCHY1_zinc-ribbon"/>
</dbReference>
<dbReference type="EMBL" id="CVQI01023180">
    <property type="protein sequence ID" value="CRK30785.1"/>
    <property type="molecule type" value="Genomic_DNA"/>
</dbReference>
<comment type="pathway">
    <text evidence="2">Protein modification; protein ubiquitination.</text>
</comment>
<dbReference type="SUPFAM" id="SSF57850">
    <property type="entry name" value="RING/U-box"/>
    <property type="match status" value="1"/>
</dbReference>
<dbReference type="Gene3D" id="3.30.40.10">
    <property type="entry name" value="Zinc/RING finger domain, C3HC4 (zinc finger)"/>
    <property type="match status" value="1"/>
</dbReference>
<keyword evidence="5" id="KW-0833">Ubl conjugation pathway</keyword>
<dbReference type="Pfam" id="PF13639">
    <property type="entry name" value="zf-RING_2"/>
    <property type="match status" value="1"/>
</dbReference>
<evidence type="ECO:0000313" key="11">
    <source>
        <dbReference type="Proteomes" id="UP000045706"/>
    </source>
</evidence>
<protein>
    <recommendedName>
        <fullName evidence="12">RING-type domain-containing protein</fullName>
    </recommendedName>
</protein>